<dbReference type="PANTHER" id="PTHR42684:SF3">
    <property type="entry name" value="ADENOSYLMETHIONINE-8-AMINO-7-OXONONANOATE AMINOTRANSFERASE"/>
    <property type="match status" value="1"/>
</dbReference>
<name>A0A6A7Y266_9HYPH</name>
<dbReference type="SUPFAM" id="SSF53383">
    <property type="entry name" value="PLP-dependent transferases"/>
    <property type="match status" value="1"/>
</dbReference>
<dbReference type="InterPro" id="IPR015424">
    <property type="entry name" value="PyrdxlP-dep_Trfase"/>
</dbReference>
<dbReference type="Pfam" id="PF00202">
    <property type="entry name" value="Aminotran_3"/>
    <property type="match status" value="1"/>
</dbReference>
<evidence type="ECO:0000256" key="2">
    <source>
        <dbReference type="ARBA" id="ARBA00008954"/>
    </source>
</evidence>
<protein>
    <submittedName>
        <fullName evidence="7">Aspartate aminotransferase family protein</fullName>
    </submittedName>
</protein>
<comment type="cofactor">
    <cofactor evidence="1">
        <name>pyridoxal 5'-phosphate</name>
        <dbReference type="ChEBI" id="CHEBI:597326"/>
    </cofactor>
</comment>
<evidence type="ECO:0000256" key="4">
    <source>
        <dbReference type="ARBA" id="ARBA00022679"/>
    </source>
</evidence>
<dbReference type="PANTHER" id="PTHR42684">
    <property type="entry name" value="ADENOSYLMETHIONINE-8-AMINO-7-OXONONANOATE AMINOTRANSFERASE"/>
    <property type="match status" value="1"/>
</dbReference>
<dbReference type="GO" id="GO:0004015">
    <property type="term" value="F:adenosylmethionine-8-amino-7-oxononanoate transaminase activity"/>
    <property type="evidence" value="ECO:0007669"/>
    <property type="project" value="TreeGrafter"/>
</dbReference>
<dbReference type="Gene3D" id="3.40.640.10">
    <property type="entry name" value="Type I PLP-dependent aspartate aminotransferase-like (Major domain)"/>
    <property type="match status" value="1"/>
</dbReference>
<accession>A0A6A7Y266</accession>
<evidence type="ECO:0000256" key="1">
    <source>
        <dbReference type="ARBA" id="ARBA00001933"/>
    </source>
</evidence>
<comment type="caution">
    <text evidence="7">The sequence shown here is derived from an EMBL/GenBank/DDBJ whole genome shotgun (WGS) entry which is preliminary data.</text>
</comment>
<comment type="similarity">
    <text evidence="2 6">Belongs to the class-III pyridoxal-phosphate-dependent aminotransferase family.</text>
</comment>
<evidence type="ECO:0000313" key="7">
    <source>
        <dbReference type="EMBL" id="MQT12477.1"/>
    </source>
</evidence>
<proteinExistence type="inferred from homology"/>
<evidence type="ECO:0000256" key="5">
    <source>
        <dbReference type="ARBA" id="ARBA00022898"/>
    </source>
</evidence>
<keyword evidence="5 6" id="KW-0663">Pyridoxal phosphate</keyword>
<dbReference type="EMBL" id="VWNA01000001">
    <property type="protein sequence ID" value="MQT12477.1"/>
    <property type="molecule type" value="Genomic_DNA"/>
</dbReference>
<gene>
    <name evidence="7" type="ORF">F0357_07325</name>
</gene>
<dbReference type="GO" id="GO:0009448">
    <property type="term" value="P:gamma-aminobutyric acid metabolic process"/>
    <property type="evidence" value="ECO:0007669"/>
    <property type="project" value="TreeGrafter"/>
</dbReference>
<dbReference type="PROSITE" id="PS00600">
    <property type="entry name" value="AA_TRANSFER_CLASS_3"/>
    <property type="match status" value="1"/>
</dbReference>
<sequence length="463" mass="50135">MLNNLYDTRALQARDAAHHWHPFTDSAGLAAEGTRVIVGGDGVWIEDSEGNRILDGMAGLWCVQVGHSRVEIADAVHAQMSRLAYYNTFFKTSHPPVIELAEKVASLAPAHMNRVFFTGSGSESNDTVIRLVRRYWDLQGKPKKKTIIARHNGYHGSTIGGASLGGMGPMHAEGDLPIPGILHIAQPYWFAEGGDLSPAEFGLKAARALEAAIDAFGEDRIAAFIAEPIQGAGGVIIPPDTYWPEIARICRERDILLVADEVICGFGRLGTWFGSQHFGIEPDLMPIAKGLSSGYLPIGGVIIADRVAQVMDTGGEFHHGYTYSGHPAACAAALANLAIIERENLVERVRTDVGPYLQKKWLALGDHPLVGEARMVGLMGALELVPQKTPRAQRFATPQGDVGTLARDISIRNGLIMRGVRDSLILSPPLVITHEEIDELIVRAARTLDETYAELKTRGLITG</sequence>
<dbReference type="Gene3D" id="3.90.1150.10">
    <property type="entry name" value="Aspartate Aminotransferase, domain 1"/>
    <property type="match status" value="1"/>
</dbReference>
<organism evidence="7 8">
    <name type="scientific">Segnochrobactrum spirostomi</name>
    <dbReference type="NCBI Taxonomy" id="2608987"/>
    <lineage>
        <taxon>Bacteria</taxon>
        <taxon>Pseudomonadati</taxon>
        <taxon>Pseudomonadota</taxon>
        <taxon>Alphaproteobacteria</taxon>
        <taxon>Hyphomicrobiales</taxon>
        <taxon>Segnochrobactraceae</taxon>
        <taxon>Segnochrobactrum</taxon>
    </lineage>
</organism>
<dbReference type="GO" id="GO:0009102">
    <property type="term" value="P:biotin biosynthetic process"/>
    <property type="evidence" value="ECO:0007669"/>
    <property type="project" value="TreeGrafter"/>
</dbReference>
<dbReference type="InterPro" id="IPR015421">
    <property type="entry name" value="PyrdxlP-dep_Trfase_major"/>
</dbReference>
<dbReference type="GO" id="GO:0030170">
    <property type="term" value="F:pyridoxal phosphate binding"/>
    <property type="evidence" value="ECO:0007669"/>
    <property type="project" value="InterPro"/>
</dbReference>
<dbReference type="NCBIfam" id="NF005682">
    <property type="entry name" value="PRK07480.1"/>
    <property type="match status" value="1"/>
</dbReference>
<keyword evidence="3 7" id="KW-0032">Aminotransferase</keyword>
<evidence type="ECO:0000313" key="8">
    <source>
        <dbReference type="Proteomes" id="UP000332515"/>
    </source>
</evidence>
<dbReference type="CDD" id="cd00610">
    <property type="entry name" value="OAT_like"/>
    <property type="match status" value="1"/>
</dbReference>
<evidence type="ECO:0000256" key="6">
    <source>
        <dbReference type="RuleBase" id="RU003560"/>
    </source>
</evidence>
<reference evidence="7 8" key="1">
    <citation type="submission" date="2019-09" db="EMBL/GenBank/DDBJ databases">
        <title>Segnochrobactrum spirostomi gen. nov., sp. nov., isolated from the ciliate Spirostomum cf. yagiui and description of a novel family, Segnochrobactraceae fam. nov. within the order Rhizobiales of the class Alphaproteobacteria.</title>
        <authorList>
            <person name="Akter S."/>
            <person name="Shazib S.U.A."/>
            <person name="Shin M.K."/>
        </authorList>
    </citation>
    <scope>NUCLEOTIDE SEQUENCE [LARGE SCALE GENOMIC DNA]</scope>
    <source>
        <strain evidence="7 8">Sp-1</strain>
    </source>
</reference>
<dbReference type="RefSeq" id="WP_153479736.1">
    <property type="nucleotide sequence ID" value="NZ_VWNA01000001.1"/>
</dbReference>
<keyword evidence="8" id="KW-1185">Reference proteome</keyword>
<dbReference type="FunFam" id="3.40.640.10:FF:000014">
    <property type="entry name" value="Adenosylmethionine-8-amino-7-oxononanoate aminotransferase, probable"/>
    <property type="match status" value="1"/>
</dbReference>
<evidence type="ECO:0000256" key="3">
    <source>
        <dbReference type="ARBA" id="ARBA00022576"/>
    </source>
</evidence>
<dbReference type="AlphaFoldDB" id="A0A6A7Y266"/>
<dbReference type="InterPro" id="IPR005814">
    <property type="entry name" value="Aminotrans_3"/>
</dbReference>
<keyword evidence="4 7" id="KW-0808">Transferase</keyword>
<dbReference type="InterPro" id="IPR049704">
    <property type="entry name" value="Aminotrans_3_PPA_site"/>
</dbReference>
<dbReference type="InterPro" id="IPR015422">
    <property type="entry name" value="PyrdxlP-dep_Trfase_small"/>
</dbReference>
<dbReference type="Proteomes" id="UP000332515">
    <property type="component" value="Unassembled WGS sequence"/>
</dbReference>